<gene>
    <name evidence="2" type="ORF">H8S02_04465</name>
</gene>
<dbReference type="Pfam" id="PF05168">
    <property type="entry name" value="HEPN"/>
    <property type="match status" value="1"/>
</dbReference>
<proteinExistence type="predicted"/>
<sequence>MTRRRKGGSDSHFYYKWLDKALCDLQCARLLLTYGGDAYNIAFHCQQAIEKALKGYLLYRTGRHFDGHNLTYLCRQAIRLDPDGFSEYLDESAALNDLYIETRYPTDLPFEINEVEIRRYLDMAERMFAAIRRQLYAAGRPHPVEGEEA</sequence>
<dbReference type="Proteomes" id="UP000641741">
    <property type="component" value="Unassembled WGS sequence"/>
</dbReference>
<dbReference type="SMART" id="SM00748">
    <property type="entry name" value="HEPN"/>
    <property type="match status" value="1"/>
</dbReference>
<dbReference type="EMBL" id="JACOPK010000003">
    <property type="protein sequence ID" value="MBC5695201.1"/>
    <property type="molecule type" value="Genomic_DNA"/>
</dbReference>
<evidence type="ECO:0000313" key="2">
    <source>
        <dbReference type="EMBL" id="MBC5695201.1"/>
    </source>
</evidence>
<feature type="domain" description="HEPN" evidence="1">
    <location>
        <begin position="18"/>
        <end position="127"/>
    </location>
</feature>
<evidence type="ECO:0000259" key="1">
    <source>
        <dbReference type="PROSITE" id="PS50910"/>
    </source>
</evidence>
<reference evidence="2 3" key="1">
    <citation type="submission" date="2020-08" db="EMBL/GenBank/DDBJ databases">
        <title>Genome public.</title>
        <authorList>
            <person name="Liu C."/>
            <person name="Sun Q."/>
        </authorList>
    </citation>
    <scope>NUCLEOTIDE SEQUENCE [LARGE SCALE GENOMIC DNA]</scope>
    <source>
        <strain evidence="2 3">M2</strain>
    </source>
</reference>
<keyword evidence="3" id="KW-1185">Reference proteome</keyword>
<dbReference type="PROSITE" id="PS50910">
    <property type="entry name" value="HEPN"/>
    <property type="match status" value="1"/>
</dbReference>
<dbReference type="Gene3D" id="1.20.120.330">
    <property type="entry name" value="Nucleotidyltransferases domain 2"/>
    <property type="match status" value="1"/>
</dbReference>
<comment type="caution">
    <text evidence="2">The sequence shown here is derived from an EMBL/GenBank/DDBJ whole genome shotgun (WGS) entry which is preliminary data.</text>
</comment>
<dbReference type="RefSeq" id="WP_186969484.1">
    <property type="nucleotide sequence ID" value="NZ_JACOPK010000003.1"/>
</dbReference>
<name>A0ABR7GLL0_9FIRM</name>
<dbReference type="SUPFAM" id="SSF81593">
    <property type="entry name" value="Nucleotidyltransferase substrate binding subunit/domain"/>
    <property type="match status" value="1"/>
</dbReference>
<evidence type="ECO:0000313" key="3">
    <source>
        <dbReference type="Proteomes" id="UP000641741"/>
    </source>
</evidence>
<protein>
    <submittedName>
        <fullName evidence="2">HEPN domain-containing protein</fullName>
    </submittedName>
</protein>
<accession>A0ABR7GLL0</accession>
<organism evidence="2 3">
    <name type="scientific">Agathobaculum hominis</name>
    <dbReference type="NCBI Taxonomy" id="2763014"/>
    <lineage>
        <taxon>Bacteria</taxon>
        <taxon>Bacillati</taxon>
        <taxon>Bacillota</taxon>
        <taxon>Clostridia</taxon>
        <taxon>Eubacteriales</taxon>
        <taxon>Butyricicoccaceae</taxon>
        <taxon>Agathobaculum</taxon>
    </lineage>
</organism>
<dbReference type="InterPro" id="IPR007842">
    <property type="entry name" value="HEPN_dom"/>
</dbReference>